<dbReference type="EMBL" id="CATQJL010000223">
    <property type="protein sequence ID" value="CAJ0597281.1"/>
    <property type="molecule type" value="Genomic_DNA"/>
</dbReference>
<feature type="chain" id="PRO_5041271309" evidence="1">
    <location>
        <begin position="17"/>
        <end position="159"/>
    </location>
</feature>
<keyword evidence="1" id="KW-0732">Signal</keyword>
<keyword evidence="3" id="KW-1185">Reference proteome</keyword>
<dbReference type="Proteomes" id="UP001176961">
    <property type="component" value="Unassembled WGS sequence"/>
</dbReference>
<proteinExistence type="predicted"/>
<sequence>MALPLIIIAITVIVQACPPMYTYSPMQPIPDPYGGYYPGGYPGYSTLRPGVRPIRNRKAERILVTVISNLDYDPKLNNARLHASKTWLENTLHSMGVMNKTESIPAQVATISGKFSILYTMDKFDCEEVLEFARAMKNMKVIASIRVKCPKYSRNIDFD</sequence>
<dbReference type="Pfam" id="PF17619">
    <property type="entry name" value="SCVP"/>
    <property type="match status" value="1"/>
</dbReference>
<gene>
    <name evidence="2" type="ORF">CYNAS_LOCUS9264</name>
</gene>
<protein>
    <submittedName>
        <fullName evidence="2">Uncharacterized protein</fullName>
    </submittedName>
</protein>
<comment type="caution">
    <text evidence="2">The sequence shown here is derived from an EMBL/GenBank/DDBJ whole genome shotgun (WGS) entry which is preliminary data.</text>
</comment>
<name>A0AA36GSC7_CYLNA</name>
<organism evidence="2 3">
    <name type="scientific">Cylicocyclus nassatus</name>
    <name type="common">Nematode worm</name>
    <dbReference type="NCBI Taxonomy" id="53992"/>
    <lineage>
        <taxon>Eukaryota</taxon>
        <taxon>Metazoa</taxon>
        <taxon>Ecdysozoa</taxon>
        <taxon>Nematoda</taxon>
        <taxon>Chromadorea</taxon>
        <taxon>Rhabditida</taxon>
        <taxon>Rhabditina</taxon>
        <taxon>Rhabditomorpha</taxon>
        <taxon>Strongyloidea</taxon>
        <taxon>Strongylidae</taxon>
        <taxon>Cylicocyclus</taxon>
    </lineage>
</organism>
<accession>A0AA36GSC7</accession>
<feature type="signal peptide" evidence="1">
    <location>
        <begin position="1"/>
        <end position="16"/>
    </location>
</feature>
<evidence type="ECO:0000256" key="1">
    <source>
        <dbReference type="SAM" id="SignalP"/>
    </source>
</evidence>
<evidence type="ECO:0000313" key="3">
    <source>
        <dbReference type="Proteomes" id="UP001176961"/>
    </source>
</evidence>
<dbReference type="InterPro" id="IPR035126">
    <property type="entry name" value="SCVP"/>
</dbReference>
<evidence type="ECO:0000313" key="2">
    <source>
        <dbReference type="EMBL" id="CAJ0597281.1"/>
    </source>
</evidence>
<reference evidence="2" key="1">
    <citation type="submission" date="2023-07" db="EMBL/GenBank/DDBJ databases">
        <authorList>
            <consortium name="CYATHOMIX"/>
        </authorList>
    </citation>
    <scope>NUCLEOTIDE SEQUENCE</scope>
    <source>
        <strain evidence="2">N/A</strain>
    </source>
</reference>
<dbReference type="AlphaFoldDB" id="A0AA36GSC7"/>